<protein>
    <submittedName>
        <fullName evidence="9">Family 43 glycosylhydrolase</fullName>
    </submittedName>
</protein>
<accession>A0A7K1YER7</accession>
<dbReference type="InterPro" id="IPR023296">
    <property type="entry name" value="Glyco_hydro_beta-prop_sf"/>
</dbReference>
<evidence type="ECO:0000256" key="6">
    <source>
        <dbReference type="RuleBase" id="RU361187"/>
    </source>
</evidence>
<proteinExistence type="inferred from homology"/>
<feature type="site" description="Important for catalytic activity, responsible for pKa modulation of the active site Glu and correct orientation of both the proton donor and substrate" evidence="5">
    <location>
        <position position="147"/>
    </location>
</feature>
<dbReference type="InterPro" id="IPR006710">
    <property type="entry name" value="Glyco_hydro_43"/>
</dbReference>
<dbReference type="PANTHER" id="PTHR42812">
    <property type="entry name" value="BETA-XYLOSIDASE"/>
    <property type="match status" value="1"/>
</dbReference>
<dbReference type="Proteomes" id="UP000466586">
    <property type="component" value="Unassembled WGS sequence"/>
</dbReference>
<keyword evidence="7" id="KW-0732">Signal</keyword>
<evidence type="ECO:0000256" key="2">
    <source>
        <dbReference type="ARBA" id="ARBA00022801"/>
    </source>
</evidence>
<keyword evidence="3 6" id="KW-0326">Glycosidase</keyword>
<evidence type="ECO:0000259" key="8">
    <source>
        <dbReference type="Pfam" id="PF17851"/>
    </source>
</evidence>
<gene>
    <name evidence="9" type="ORF">GS399_18055</name>
</gene>
<dbReference type="CDD" id="cd09001">
    <property type="entry name" value="GH43_FsAxh1-like"/>
    <property type="match status" value="1"/>
</dbReference>
<comment type="caution">
    <text evidence="9">The sequence shown here is derived from an EMBL/GenBank/DDBJ whole genome shotgun (WGS) entry which is preliminary data.</text>
</comment>
<organism evidence="9 10">
    <name type="scientific">Hufsiella arboris</name>
    <dbReference type="NCBI Taxonomy" id="2695275"/>
    <lineage>
        <taxon>Bacteria</taxon>
        <taxon>Pseudomonadati</taxon>
        <taxon>Bacteroidota</taxon>
        <taxon>Sphingobacteriia</taxon>
        <taxon>Sphingobacteriales</taxon>
        <taxon>Sphingobacteriaceae</taxon>
        <taxon>Hufsiella</taxon>
    </lineage>
</organism>
<dbReference type="AlphaFoldDB" id="A0A7K1YER7"/>
<dbReference type="EMBL" id="WVHT01000010">
    <property type="protein sequence ID" value="MXV52881.1"/>
    <property type="molecule type" value="Genomic_DNA"/>
</dbReference>
<feature type="active site" description="Proton acceptor" evidence="4">
    <location>
        <position position="36"/>
    </location>
</feature>
<dbReference type="InterPro" id="IPR041542">
    <property type="entry name" value="GH43_C2"/>
</dbReference>
<reference evidence="9 10" key="1">
    <citation type="submission" date="2019-11" db="EMBL/GenBank/DDBJ databases">
        <title>Pedobacter sp. HMF7647 Genome sequencing and assembly.</title>
        <authorList>
            <person name="Kang H."/>
            <person name="Kim H."/>
            <person name="Joh K."/>
        </authorList>
    </citation>
    <scope>NUCLEOTIDE SEQUENCE [LARGE SCALE GENOMIC DNA]</scope>
    <source>
        <strain evidence="9 10">HMF7647</strain>
    </source>
</reference>
<evidence type="ECO:0000313" key="9">
    <source>
        <dbReference type="EMBL" id="MXV52881.1"/>
    </source>
</evidence>
<dbReference type="Pfam" id="PF17851">
    <property type="entry name" value="GH43_C2"/>
    <property type="match status" value="1"/>
</dbReference>
<comment type="similarity">
    <text evidence="1 6">Belongs to the glycosyl hydrolase 43 family.</text>
</comment>
<dbReference type="GO" id="GO:0004553">
    <property type="term" value="F:hydrolase activity, hydrolyzing O-glycosyl compounds"/>
    <property type="evidence" value="ECO:0007669"/>
    <property type="project" value="InterPro"/>
</dbReference>
<keyword evidence="2 6" id="KW-0378">Hydrolase</keyword>
<dbReference type="InterPro" id="IPR013320">
    <property type="entry name" value="ConA-like_dom_sf"/>
</dbReference>
<dbReference type="InterPro" id="IPR051795">
    <property type="entry name" value="Glycosyl_Hydrlase_43"/>
</dbReference>
<evidence type="ECO:0000256" key="1">
    <source>
        <dbReference type="ARBA" id="ARBA00009865"/>
    </source>
</evidence>
<dbReference type="SUPFAM" id="SSF75005">
    <property type="entry name" value="Arabinanase/levansucrase/invertase"/>
    <property type="match status" value="1"/>
</dbReference>
<dbReference type="PANTHER" id="PTHR42812:SF12">
    <property type="entry name" value="BETA-XYLOSIDASE-RELATED"/>
    <property type="match status" value="1"/>
</dbReference>
<dbReference type="Gene3D" id="2.60.120.200">
    <property type="match status" value="1"/>
</dbReference>
<evidence type="ECO:0000256" key="3">
    <source>
        <dbReference type="ARBA" id="ARBA00023295"/>
    </source>
</evidence>
<dbReference type="GO" id="GO:0005975">
    <property type="term" value="P:carbohydrate metabolic process"/>
    <property type="evidence" value="ECO:0007669"/>
    <property type="project" value="InterPro"/>
</dbReference>
<dbReference type="SUPFAM" id="SSF49899">
    <property type="entry name" value="Concanavalin A-like lectins/glucanases"/>
    <property type="match status" value="1"/>
</dbReference>
<keyword evidence="10" id="KW-1185">Reference proteome</keyword>
<evidence type="ECO:0000256" key="5">
    <source>
        <dbReference type="PIRSR" id="PIRSR606710-2"/>
    </source>
</evidence>
<evidence type="ECO:0000256" key="4">
    <source>
        <dbReference type="PIRSR" id="PIRSR606710-1"/>
    </source>
</evidence>
<evidence type="ECO:0000256" key="7">
    <source>
        <dbReference type="SAM" id="SignalP"/>
    </source>
</evidence>
<feature type="signal peptide" evidence="7">
    <location>
        <begin position="1"/>
        <end position="25"/>
    </location>
</feature>
<sequence>MKARFKHIFLSLIFSFSLSFCFAQATNPILYADVPDLSMIRVGDTYYMSSTTTHMNPGVPIMKSKDLVNWKMVGYAYDVLESNDALNLDNGKSAYGSGSWASSLRYHKGIFYVTTFSGSTGKTYIYSTTNIEKGPWKAVSFKPMLHDHSLFFDDDGKIYMVYGSGKIMIAELSADLSGIKPGTTPQVLIENADAPAGPDRGLPAEGSQLFKINGKYYLFNIDWPRGGMRTVLIHCADKITGPYEGRVALQDKGVAQGGLISTPKGDWYAYLFRDYGSVGRVPYMVPVKWENDWPVLGVNGKAPDTIALPASKGIIGSIVQPDEFSRHKGEPALTLAWQWNHNQVDSLWSLTKRPGYLRLTTGRVDTSLFFVKNILTQRTFGPQCSASTSMDVTNMKDGDMAGITLFQKKFGWVGVKAGAGKKSIVMVSAEKGAPEELQTVPLSQKIIYLKVDCDFRNLTDKGNFYYSLDGKNWTKIGQPLQMAYTLPHFIGYRFGLFNYASKSEGGFVDFDYFHISDQLK</sequence>
<feature type="chain" id="PRO_5029468830" evidence="7">
    <location>
        <begin position="26"/>
        <end position="520"/>
    </location>
</feature>
<evidence type="ECO:0000313" key="10">
    <source>
        <dbReference type="Proteomes" id="UP000466586"/>
    </source>
</evidence>
<dbReference type="RefSeq" id="WP_160846057.1">
    <property type="nucleotide sequence ID" value="NZ_WVHT01000010.1"/>
</dbReference>
<name>A0A7K1YER7_9SPHI</name>
<dbReference type="Pfam" id="PF04616">
    <property type="entry name" value="Glyco_hydro_43"/>
    <property type="match status" value="1"/>
</dbReference>
<dbReference type="Gene3D" id="2.115.10.20">
    <property type="entry name" value="Glycosyl hydrolase domain, family 43"/>
    <property type="match status" value="1"/>
</dbReference>
<feature type="domain" description="Beta-xylosidase C-terminal Concanavalin A-like" evidence="8">
    <location>
        <begin position="330"/>
        <end position="515"/>
    </location>
</feature>
<feature type="active site" description="Proton donor" evidence="4">
    <location>
        <position position="205"/>
    </location>
</feature>